<dbReference type="EMBL" id="JACVEL010000010">
    <property type="protein sequence ID" value="MBC9813462.1"/>
    <property type="molecule type" value="Genomic_DNA"/>
</dbReference>
<dbReference type="PROSITE" id="PS50263">
    <property type="entry name" value="CN_HYDROLASE"/>
    <property type="match status" value="1"/>
</dbReference>
<evidence type="ECO:0000256" key="3">
    <source>
        <dbReference type="ARBA" id="ARBA00022475"/>
    </source>
</evidence>
<comment type="subcellular location">
    <subcellularLocation>
        <location evidence="1">Cell membrane</location>
        <topology evidence="1">Multi-pass membrane protein</topology>
    </subcellularLocation>
</comment>
<feature type="domain" description="CN hydrolase" evidence="10">
    <location>
        <begin position="219"/>
        <end position="489"/>
    </location>
</feature>
<feature type="transmembrane region" description="Helical" evidence="9">
    <location>
        <begin position="157"/>
        <end position="180"/>
    </location>
</feature>
<dbReference type="GO" id="GO:0016410">
    <property type="term" value="F:N-acyltransferase activity"/>
    <property type="evidence" value="ECO:0007669"/>
    <property type="project" value="InterPro"/>
</dbReference>
<protein>
    <recommendedName>
        <fullName evidence="10">CN hydrolase domain-containing protein</fullName>
    </recommendedName>
</protein>
<proteinExistence type="inferred from homology"/>
<dbReference type="InterPro" id="IPR004563">
    <property type="entry name" value="Apolipo_AcylTrfase"/>
</dbReference>
<comment type="similarity">
    <text evidence="2">Belongs to the CN hydrolase family. Apolipoprotein N-acyltransferase subfamily.</text>
</comment>
<dbReference type="AlphaFoldDB" id="A0A8J6TTQ4"/>
<keyword evidence="5 9" id="KW-0812">Transmembrane</keyword>
<evidence type="ECO:0000256" key="8">
    <source>
        <dbReference type="ARBA" id="ARBA00023315"/>
    </source>
</evidence>
<dbReference type="GO" id="GO:0005886">
    <property type="term" value="C:plasma membrane"/>
    <property type="evidence" value="ECO:0007669"/>
    <property type="project" value="UniProtKB-SubCell"/>
</dbReference>
<reference evidence="11" key="1">
    <citation type="submission" date="2020-09" db="EMBL/GenBank/DDBJ databases">
        <title>Taishania pollutisoli gen. nov., sp. nov., Isolated from Tetrabromobisphenol A-Contaminated Soil.</title>
        <authorList>
            <person name="Chen Q."/>
        </authorList>
    </citation>
    <scope>NUCLEOTIDE SEQUENCE</scope>
    <source>
        <strain evidence="11">CZZ-1</strain>
    </source>
</reference>
<dbReference type="RefSeq" id="WP_216714567.1">
    <property type="nucleotide sequence ID" value="NZ_JACVEL010000010.1"/>
</dbReference>
<keyword evidence="4" id="KW-0808">Transferase</keyword>
<feature type="transmembrane region" description="Helical" evidence="9">
    <location>
        <begin position="192"/>
        <end position="213"/>
    </location>
</feature>
<evidence type="ECO:0000256" key="7">
    <source>
        <dbReference type="ARBA" id="ARBA00023136"/>
    </source>
</evidence>
<dbReference type="Pfam" id="PF20154">
    <property type="entry name" value="LNT_N"/>
    <property type="match status" value="1"/>
</dbReference>
<evidence type="ECO:0000259" key="10">
    <source>
        <dbReference type="PROSITE" id="PS50263"/>
    </source>
</evidence>
<dbReference type="Proteomes" id="UP000652681">
    <property type="component" value="Unassembled WGS sequence"/>
</dbReference>
<comment type="caution">
    <text evidence="11">The sequence shown here is derived from an EMBL/GenBank/DDBJ whole genome shotgun (WGS) entry which is preliminary data.</text>
</comment>
<dbReference type="GO" id="GO:0042158">
    <property type="term" value="P:lipoprotein biosynthetic process"/>
    <property type="evidence" value="ECO:0007669"/>
    <property type="project" value="InterPro"/>
</dbReference>
<name>A0A8J6TTQ4_9FLAO</name>
<evidence type="ECO:0000256" key="6">
    <source>
        <dbReference type="ARBA" id="ARBA00022989"/>
    </source>
</evidence>
<feature type="transmembrane region" description="Helical" evidence="9">
    <location>
        <begin position="85"/>
        <end position="108"/>
    </location>
</feature>
<evidence type="ECO:0000256" key="5">
    <source>
        <dbReference type="ARBA" id="ARBA00022692"/>
    </source>
</evidence>
<dbReference type="PANTHER" id="PTHR38686">
    <property type="entry name" value="APOLIPOPROTEIN N-ACYLTRANSFERASE"/>
    <property type="match status" value="1"/>
</dbReference>
<feature type="transmembrane region" description="Helical" evidence="9">
    <location>
        <begin position="56"/>
        <end position="73"/>
    </location>
</feature>
<accession>A0A8J6TTQ4</accession>
<dbReference type="SUPFAM" id="SSF56317">
    <property type="entry name" value="Carbon-nitrogen hydrolase"/>
    <property type="match status" value="1"/>
</dbReference>
<keyword evidence="8" id="KW-0012">Acyltransferase</keyword>
<gene>
    <name evidence="11" type="ORF">H9Y05_13370</name>
</gene>
<evidence type="ECO:0000313" key="11">
    <source>
        <dbReference type="EMBL" id="MBC9813462.1"/>
    </source>
</evidence>
<dbReference type="InterPro" id="IPR045378">
    <property type="entry name" value="LNT_N"/>
</dbReference>
<feature type="transmembrane region" description="Helical" evidence="9">
    <location>
        <begin position="495"/>
        <end position="516"/>
    </location>
</feature>
<keyword evidence="3" id="KW-1003">Cell membrane</keyword>
<evidence type="ECO:0000256" key="2">
    <source>
        <dbReference type="ARBA" id="ARBA00010065"/>
    </source>
</evidence>
<feature type="transmembrane region" description="Helical" evidence="9">
    <location>
        <begin position="115"/>
        <end position="137"/>
    </location>
</feature>
<dbReference type="Gene3D" id="3.60.110.10">
    <property type="entry name" value="Carbon-nitrogen hydrolase"/>
    <property type="match status" value="1"/>
</dbReference>
<keyword evidence="6 9" id="KW-1133">Transmembrane helix</keyword>
<keyword evidence="7 9" id="KW-0472">Membrane</keyword>
<evidence type="ECO:0000313" key="12">
    <source>
        <dbReference type="Proteomes" id="UP000652681"/>
    </source>
</evidence>
<dbReference type="InterPro" id="IPR003010">
    <property type="entry name" value="C-N_Hydrolase"/>
</dbReference>
<evidence type="ECO:0000256" key="1">
    <source>
        <dbReference type="ARBA" id="ARBA00004651"/>
    </source>
</evidence>
<dbReference type="PANTHER" id="PTHR38686:SF1">
    <property type="entry name" value="APOLIPOPROTEIN N-ACYLTRANSFERASE"/>
    <property type="match status" value="1"/>
</dbReference>
<dbReference type="InterPro" id="IPR036526">
    <property type="entry name" value="C-N_Hydrolase_sf"/>
</dbReference>
<evidence type="ECO:0000256" key="9">
    <source>
        <dbReference type="SAM" id="Phobius"/>
    </source>
</evidence>
<keyword evidence="12" id="KW-1185">Reference proteome</keyword>
<organism evidence="11 12">
    <name type="scientific">Taishania pollutisoli</name>
    <dbReference type="NCBI Taxonomy" id="2766479"/>
    <lineage>
        <taxon>Bacteria</taxon>
        <taxon>Pseudomonadati</taxon>
        <taxon>Bacteroidota</taxon>
        <taxon>Flavobacteriia</taxon>
        <taxon>Flavobacteriales</taxon>
        <taxon>Crocinitomicaceae</taxon>
        <taxon>Taishania</taxon>
    </lineage>
</organism>
<evidence type="ECO:0000256" key="4">
    <source>
        <dbReference type="ARBA" id="ARBA00022679"/>
    </source>
</evidence>
<sequence>MGKNQTLMKPLSLLLLSLSIGWCAWNISGASLLLFIALVPFFLGLSSISDCHKKNGLIAVLYLLVFKVVWVAGQVYWLKDVTFDTFFAIVLTHSLLFVLILTPSVYFIANKKTNLAIYFLLIGWILFEYLKQSIALLSPFYILGTSLGEYPSIIRGYRWIGIEGGSVWILLVNFFVYKTISSWKDKVQLKKNVINLGITVVVPLLLSVVLSVFKNEGVEKVRVAALHTDFNPVNPYYAEHPDVIIDSLWKLSEGVDRQTELLVWPETVITNLGWMQELHQHAGLDSLQKKIAGYPNLKLVFGANTNTLPTDKTDEKLNYSSEHNFYYYVHNLAFSLDTIGIQYRSKEIFVPFQEEIPYVRTFPFLKKMITVVGNPNYYTQLENDTDVHYTGKGASYLPLLCYEICYPLYTAKATGDVGFIAMMGNEHWNTSEKGSEIYFSILTAIAIQNNCAILKSSNNGISVIMNGQGEVLEKKAFGDTGLIQGIVSVKDGNCLYTYISGYSYLAALILFPVLLFRNRRKKQNNN</sequence>